<dbReference type="RefSeq" id="WP_063950140.1">
    <property type="nucleotide sequence ID" value="NZ_LXPS01000033.1"/>
</dbReference>
<evidence type="ECO:0000259" key="1">
    <source>
        <dbReference type="Pfam" id="PF13454"/>
    </source>
</evidence>
<dbReference type="AlphaFoldDB" id="A0A176X6D5"/>
<dbReference type="Gene3D" id="3.50.50.60">
    <property type="entry name" value="FAD/NAD(P)-binding domain"/>
    <property type="match status" value="1"/>
</dbReference>
<dbReference type="EMBL" id="LXPS01000033">
    <property type="protein sequence ID" value="OAE42036.1"/>
    <property type="molecule type" value="Genomic_DNA"/>
</dbReference>
<dbReference type="InterPro" id="IPR052189">
    <property type="entry name" value="L-asp_N-monooxygenase_NS-form"/>
</dbReference>
<dbReference type="PANTHER" id="PTHR40254">
    <property type="entry name" value="BLR0577 PROTEIN"/>
    <property type="match status" value="1"/>
</dbReference>
<comment type="caution">
    <text evidence="2">The sequence shown here is derived from an EMBL/GenBank/DDBJ whole genome shotgun (WGS) entry which is preliminary data.</text>
</comment>
<organism evidence="2 3">
    <name type="scientific">Agrobacterium tumefaciens</name>
    <dbReference type="NCBI Taxonomy" id="358"/>
    <lineage>
        <taxon>Bacteria</taxon>
        <taxon>Pseudomonadati</taxon>
        <taxon>Pseudomonadota</taxon>
        <taxon>Alphaproteobacteria</taxon>
        <taxon>Hyphomicrobiales</taxon>
        <taxon>Rhizobiaceae</taxon>
        <taxon>Rhizobium/Agrobacterium group</taxon>
        <taxon>Agrobacterium</taxon>
        <taxon>Agrobacterium tumefaciens complex</taxon>
    </lineage>
</organism>
<dbReference type="SUPFAM" id="SSF51905">
    <property type="entry name" value="FAD/NAD(P)-binding domain"/>
    <property type="match status" value="1"/>
</dbReference>
<evidence type="ECO:0000313" key="3">
    <source>
        <dbReference type="Proteomes" id="UP000077098"/>
    </source>
</evidence>
<sequence length="561" mass="61408">MGSRICIIGSGPTGIFTLQHLIRSPIPLAITIYEAEMLAGKGTPYLPGANDPVMLSNIPSIEIPPLSASLVDWLSSQDDKYLDRFAIVRDAINAREFYPRLVLGDYFHDQFNAIVEDGVRSGHQIDIRPNHRVIDISLGVENIRVKVSGAEAKFDAYFDHVVMATGHNWPEKTEVQPGYFSSPWPAAALKSSCHGRLGVLGTSLSGIDALLTVAVSCGSFFYDEAGIMQFQASTGNENFSAVMMSRKGLLPEADFYCPLPYETPKICTQEAVDAEIQNGTVGLLDRVFDLFRQEIATADPQYASEIGLSGLTADTFADAYYSRRSGVDPFVWAAANLAEVEQNEQRRHTVPWRYAILITHEIVARAVPCLDTVDLARFNKSFKSIFIDEYATVPHLSIKRLLALRNAGRLNIIRLGDDYEIDTNGFARGARVRGKGLEETFDSFIDATGQTALSAHDLPFPSLVRNAAIKAAKTPETNIGLFSDTLSLNSKRTGGIEVDECYRPNDVGVYSNRLYCVAIPFLLHKHPFVQGITSAADLGRTAAQAIVDDISSGTADMLLTA</sequence>
<dbReference type="Pfam" id="PF13454">
    <property type="entry name" value="NAD_binding_9"/>
    <property type="match status" value="1"/>
</dbReference>
<dbReference type="Proteomes" id="UP000077098">
    <property type="component" value="Unassembled WGS sequence"/>
</dbReference>
<dbReference type="PANTHER" id="PTHR40254:SF1">
    <property type="entry name" value="BLR0577 PROTEIN"/>
    <property type="match status" value="1"/>
</dbReference>
<gene>
    <name evidence="2" type="ORF">A7J57_03045</name>
</gene>
<dbReference type="InterPro" id="IPR036188">
    <property type="entry name" value="FAD/NAD-bd_sf"/>
</dbReference>
<reference evidence="2 3" key="1">
    <citation type="submission" date="2016-05" db="EMBL/GenBank/DDBJ databases">
        <authorList>
            <person name="Lavstsen T."/>
            <person name="Jespersen J.S."/>
        </authorList>
    </citation>
    <scope>NUCLEOTIDE SEQUENCE [LARGE SCALE GENOMIC DNA]</scope>
    <source>
        <strain evidence="2 3">KCJ1736</strain>
    </source>
</reference>
<dbReference type="InterPro" id="IPR038732">
    <property type="entry name" value="HpyO/CreE_NAD-binding"/>
</dbReference>
<name>A0A176X6D5_AGRTU</name>
<accession>A0A176X6D5</accession>
<proteinExistence type="predicted"/>
<feature type="domain" description="FAD-dependent urate hydroxylase HpyO/Asp monooxygenase CreE-like FAD/NAD(P)-binding" evidence="1">
    <location>
        <begin position="7"/>
        <end position="167"/>
    </location>
</feature>
<protein>
    <recommendedName>
        <fullName evidence="1">FAD-dependent urate hydroxylase HpyO/Asp monooxygenase CreE-like FAD/NAD(P)-binding domain-containing protein</fullName>
    </recommendedName>
</protein>
<evidence type="ECO:0000313" key="2">
    <source>
        <dbReference type="EMBL" id="OAE42036.1"/>
    </source>
</evidence>